<accession>A0ABT9KHK7</accession>
<reference evidence="1 2" key="1">
    <citation type="submission" date="2023-07" db="EMBL/GenBank/DDBJ databases">
        <title>Sequencing the genomes of 1000 actinobacteria strains.</title>
        <authorList>
            <person name="Klenk H.-P."/>
        </authorList>
    </citation>
    <scope>NUCLEOTIDE SEQUENCE [LARGE SCALE GENOMIC DNA]</scope>
    <source>
        <strain evidence="1 2">DSM 41600</strain>
    </source>
</reference>
<evidence type="ECO:0000313" key="2">
    <source>
        <dbReference type="Proteomes" id="UP001234880"/>
    </source>
</evidence>
<dbReference type="Proteomes" id="UP001234880">
    <property type="component" value="Unassembled WGS sequence"/>
</dbReference>
<gene>
    <name evidence="1" type="ORF">JOF35_000169</name>
</gene>
<comment type="caution">
    <text evidence="1">The sequence shown here is derived from an EMBL/GenBank/DDBJ whole genome shotgun (WGS) entry which is preliminary data.</text>
</comment>
<protein>
    <submittedName>
        <fullName evidence="1">Uncharacterized protein</fullName>
    </submittedName>
</protein>
<name>A0ABT9KHK7_9ACTN</name>
<sequence>MWALGLQAPDNYLPETRHVDLTNRSLKLWD</sequence>
<dbReference type="EMBL" id="JAURUE010000001">
    <property type="protein sequence ID" value="MDP9607892.1"/>
    <property type="molecule type" value="Genomic_DNA"/>
</dbReference>
<evidence type="ECO:0000313" key="1">
    <source>
        <dbReference type="EMBL" id="MDP9607892.1"/>
    </source>
</evidence>
<proteinExistence type="predicted"/>
<organism evidence="1 2">
    <name type="scientific">Streptomyces demainii</name>
    <dbReference type="NCBI Taxonomy" id="588122"/>
    <lineage>
        <taxon>Bacteria</taxon>
        <taxon>Bacillati</taxon>
        <taxon>Actinomycetota</taxon>
        <taxon>Actinomycetes</taxon>
        <taxon>Kitasatosporales</taxon>
        <taxon>Streptomycetaceae</taxon>
        <taxon>Streptomyces</taxon>
    </lineage>
</organism>
<keyword evidence="2" id="KW-1185">Reference proteome</keyword>